<dbReference type="GO" id="GO:0002250">
    <property type="term" value="P:adaptive immune response"/>
    <property type="evidence" value="ECO:0007669"/>
    <property type="project" value="UniProtKB-KW"/>
</dbReference>
<feature type="compositionally biased region" description="Gly residues" evidence="10">
    <location>
        <begin position="220"/>
        <end position="232"/>
    </location>
</feature>
<dbReference type="InterPro" id="IPR014745">
    <property type="entry name" value="MHC_II_a/b_N"/>
</dbReference>
<feature type="non-terminal residue" evidence="13">
    <location>
        <position position="240"/>
    </location>
</feature>
<dbReference type="SMART" id="SM00921">
    <property type="entry name" value="MHC_II_beta"/>
    <property type="match status" value="1"/>
</dbReference>
<reference evidence="13" key="1">
    <citation type="journal article" date="2000" name="Immunogenetics">
        <title>Mhc diversity in two passerine birds: no evidence for a minimal essential Mhc.</title>
        <authorList>
            <person name="Westerdahl H."/>
            <person name="Wittzell H."/>
            <person name="von Schantz T."/>
        </authorList>
    </citation>
    <scope>NUCLEOTIDE SEQUENCE</scope>
    <source>
        <tissue evidence="13">Liver</tissue>
    </source>
</reference>
<gene>
    <name evidence="13" type="primary">la beta</name>
</gene>
<keyword evidence="11" id="KW-0732">Signal</keyword>
<dbReference type="SUPFAM" id="SSF54452">
    <property type="entry name" value="MHC antigen-recognition domain"/>
    <property type="match status" value="1"/>
</dbReference>
<feature type="domain" description="MHC class II beta chain N-terminal" evidence="12">
    <location>
        <begin position="30"/>
        <end position="104"/>
    </location>
</feature>
<feature type="region of interest" description="Disordered" evidence="10">
    <location>
        <begin position="148"/>
        <end position="240"/>
    </location>
</feature>
<protein>
    <submittedName>
        <fullName evidence="13">MHC class II beta antigen</fullName>
    </submittedName>
</protein>
<evidence type="ECO:0000256" key="6">
    <source>
        <dbReference type="ARBA" id="ARBA00023136"/>
    </source>
</evidence>
<accession>Q9BCW6</accession>
<name>Q9BCW6_ACRAR</name>
<feature type="signal peptide" evidence="11">
    <location>
        <begin position="1"/>
        <end position="18"/>
    </location>
</feature>
<evidence type="ECO:0000256" key="2">
    <source>
        <dbReference type="ARBA" id="ARBA00022692"/>
    </source>
</evidence>
<dbReference type="Pfam" id="PF00969">
    <property type="entry name" value="MHC_II_beta"/>
    <property type="match status" value="1"/>
</dbReference>
<evidence type="ECO:0000256" key="4">
    <source>
        <dbReference type="ARBA" id="ARBA00022989"/>
    </source>
</evidence>
<keyword evidence="8" id="KW-0325">Glycoprotein</keyword>
<feature type="compositionally biased region" description="Low complexity" evidence="10">
    <location>
        <begin position="166"/>
        <end position="183"/>
    </location>
</feature>
<dbReference type="InterPro" id="IPR011162">
    <property type="entry name" value="MHC_I/II-like_Ag-recog"/>
</dbReference>
<evidence type="ECO:0000256" key="1">
    <source>
        <dbReference type="ARBA" id="ARBA00004479"/>
    </source>
</evidence>
<feature type="non-terminal residue" evidence="13">
    <location>
        <position position="1"/>
    </location>
</feature>
<evidence type="ECO:0000256" key="3">
    <source>
        <dbReference type="ARBA" id="ARBA00022859"/>
    </source>
</evidence>
<keyword evidence="4" id="KW-1133">Transmembrane helix</keyword>
<feature type="chain" id="PRO_5004324239" evidence="11">
    <location>
        <begin position="19"/>
        <end position="240"/>
    </location>
</feature>
<evidence type="ECO:0000259" key="12">
    <source>
        <dbReference type="SMART" id="SM00921"/>
    </source>
</evidence>
<keyword evidence="2" id="KW-0812">Transmembrane</keyword>
<evidence type="ECO:0000256" key="7">
    <source>
        <dbReference type="ARBA" id="ARBA00023157"/>
    </source>
</evidence>
<dbReference type="InterPro" id="IPR050160">
    <property type="entry name" value="MHC/Immunoglobulin"/>
</dbReference>
<evidence type="ECO:0000256" key="9">
    <source>
        <dbReference type="ARBA" id="ARBA00023182"/>
    </source>
</evidence>
<evidence type="ECO:0000256" key="8">
    <source>
        <dbReference type="ARBA" id="ARBA00023180"/>
    </source>
</evidence>
<evidence type="ECO:0000256" key="11">
    <source>
        <dbReference type="SAM" id="SignalP"/>
    </source>
</evidence>
<sequence length="240" mass="24867">AAALVALVVLGAPPAAGAELSGVFQHMFKGECHFINGTEKVRYVQRFIYNRVMWAMFDSDVGHYVGFTPLGEKWAQYWNSNPDLMERIRSEVDSLCRRHHPTAAPFSVQRRAPRFHLTAALELPGPPQRPAVLRDGFLPCPHPGEVVPGPAGAVGARGGHRGGPQRGLDLPGAGAAGNAAPARGHLHVPGGARQPGAGAETGLGDAGGRGPQQDADGDRGLGAGLGVPGAGAGLLRAQEG</sequence>
<keyword evidence="3" id="KW-0391">Immunity</keyword>
<keyword evidence="6" id="KW-0472">Membrane</keyword>
<dbReference type="EMBL" id="AJ404377">
    <property type="protein sequence ID" value="CAC34375.1"/>
    <property type="molecule type" value="mRNA"/>
</dbReference>
<feature type="compositionally biased region" description="Gly residues" evidence="10">
    <location>
        <begin position="199"/>
        <end position="210"/>
    </location>
</feature>
<proteinExistence type="evidence at transcript level"/>
<keyword evidence="7" id="KW-1015">Disulfide bond</keyword>
<comment type="subcellular location">
    <subcellularLocation>
        <location evidence="1">Membrane</location>
        <topology evidence="1">Single-pass type I membrane protein</topology>
    </subcellularLocation>
</comment>
<evidence type="ECO:0000313" key="13">
    <source>
        <dbReference type="EMBL" id="CAC34375.1"/>
    </source>
</evidence>
<dbReference type="InterPro" id="IPR000353">
    <property type="entry name" value="MHC_II_b_N"/>
</dbReference>
<dbReference type="GO" id="GO:0042613">
    <property type="term" value="C:MHC class II protein complex"/>
    <property type="evidence" value="ECO:0007669"/>
    <property type="project" value="UniProtKB-KW"/>
</dbReference>
<dbReference type="PANTHER" id="PTHR19944">
    <property type="entry name" value="MHC CLASS II-RELATED"/>
    <property type="match status" value="1"/>
</dbReference>
<keyword evidence="5" id="KW-1064">Adaptive immunity</keyword>
<evidence type="ECO:0000256" key="10">
    <source>
        <dbReference type="SAM" id="MobiDB-lite"/>
    </source>
</evidence>
<dbReference type="GO" id="GO:0002504">
    <property type="term" value="P:antigen processing and presentation of peptide or polysaccharide antigen via MHC class II"/>
    <property type="evidence" value="ECO:0007669"/>
    <property type="project" value="UniProtKB-KW"/>
</dbReference>
<dbReference type="PANTHER" id="PTHR19944:SF99">
    <property type="entry name" value="HLA CLASS II HISTOCOMPATIBILITY ANTIGEN, DRB1 BETA CHAIN"/>
    <property type="match status" value="1"/>
</dbReference>
<dbReference type="FunFam" id="3.10.320.10:FF:000001">
    <property type="entry name" value="HLA class II histocompatibility antigen, DRB1-1 beta chain"/>
    <property type="match status" value="1"/>
</dbReference>
<organism evidence="13">
    <name type="scientific">Acrocephalus arundinaceus</name>
    <name type="common">Great reed-warbler</name>
    <dbReference type="NCBI Taxonomy" id="39621"/>
    <lineage>
        <taxon>Eukaryota</taxon>
        <taxon>Metazoa</taxon>
        <taxon>Chordata</taxon>
        <taxon>Craniata</taxon>
        <taxon>Vertebrata</taxon>
        <taxon>Euteleostomi</taxon>
        <taxon>Archelosauria</taxon>
        <taxon>Archosauria</taxon>
        <taxon>Dinosauria</taxon>
        <taxon>Saurischia</taxon>
        <taxon>Theropoda</taxon>
        <taxon>Coelurosauria</taxon>
        <taxon>Aves</taxon>
        <taxon>Neognathae</taxon>
        <taxon>Neoaves</taxon>
        <taxon>Telluraves</taxon>
        <taxon>Australaves</taxon>
        <taxon>Passeriformes</taxon>
        <taxon>Sylvioidea</taxon>
        <taxon>Sylviidae</taxon>
        <taxon>Acrocephalinae</taxon>
        <taxon>Acrocephalus</taxon>
    </lineage>
</organism>
<keyword evidence="9" id="KW-0491">MHC II</keyword>
<evidence type="ECO:0000256" key="5">
    <source>
        <dbReference type="ARBA" id="ARBA00023130"/>
    </source>
</evidence>
<dbReference type="Gene3D" id="3.10.320.10">
    <property type="entry name" value="Class II Histocompatibility Antigen, M Beta Chain, Chain B, domain 1"/>
    <property type="match status" value="1"/>
</dbReference>
<dbReference type="AlphaFoldDB" id="Q9BCW6"/>
<feature type="compositionally biased region" description="Gly residues" evidence="10">
    <location>
        <begin position="155"/>
        <end position="165"/>
    </location>
</feature>